<dbReference type="PANTHER" id="PTHR21599">
    <property type="entry name" value="GLYCERATE KINASE"/>
    <property type="match status" value="1"/>
</dbReference>
<sequence>MKVCVAIDSYKGSATSEELNGAVCQALKKLGISSCNVPIADGGEGTLAILSKAFTGQKREVDTIDLLGRPIKGHYWLTEIDQVKTAIIESAQILGLTRITPNEKTIQAAHSYGLGLVILAAIKEATQVFVSLGGSGVNDGGLGLLAALCGQDIPPKNPLLLGKKYLAELVFPNLDGKKLIGLTDVMNPYTGVNGFSYGFGAQKGGTEKILAQFDAAAEAVRKKFQSQIDLNKFSGSGAAGGIGGGILLAGGQLQPGFATIAQLLDLDHKLASCDFVITGEGRFDEQTAQGKVPLGVARLARKHQLPVVAFCGARPENITGIEYHFDGVFSIQTRPITLKDAMVKKVTLENIALLTENVVKVYLSGQK</sequence>
<dbReference type="PIRSF" id="PIRSF006078">
    <property type="entry name" value="GlxK"/>
    <property type="match status" value="1"/>
</dbReference>
<dbReference type="EMBL" id="LHUG01000012">
    <property type="protein sequence ID" value="PAB00117.1"/>
    <property type="molecule type" value="Genomic_DNA"/>
</dbReference>
<organism evidence="5 6">
    <name type="scientific">Enterococcus canintestini</name>
    <dbReference type="NCBI Taxonomy" id="317010"/>
    <lineage>
        <taxon>Bacteria</taxon>
        <taxon>Bacillati</taxon>
        <taxon>Bacillota</taxon>
        <taxon>Bacilli</taxon>
        <taxon>Lactobacillales</taxon>
        <taxon>Enterococcaceae</taxon>
        <taxon>Enterococcus</taxon>
    </lineage>
</organism>
<proteinExistence type="inferred from homology"/>
<dbReference type="AlphaFoldDB" id="A0A267HPH0"/>
<evidence type="ECO:0008006" key="7">
    <source>
        <dbReference type="Google" id="ProtNLM"/>
    </source>
</evidence>
<evidence type="ECO:0000256" key="4">
    <source>
        <dbReference type="PIRNR" id="PIRNR006078"/>
    </source>
</evidence>
<dbReference type="GO" id="GO:0031388">
    <property type="term" value="P:organic acid phosphorylation"/>
    <property type="evidence" value="ECO:0007669"/>
    <property type="project" value="UniProtKB-UniRule"/>
</dbReference>
<protein>
    <recommendedName>
        <fullName evidence="7">Glycerate kinase</fullName>
    </recommendedName>
</protein>
<dbReference type="InterPro" id="IPR018193">
    <property type="entry name" value="Glyc_kinase_flavodox-like_fold"/>
</dbReference>
<dbReference type="InterPro" id="IPR036129">
    <property type="entry name" value="Glycerate_kinase_sf"/>
</dbReference>
<dbReference type="GO" id="GO:0008887">
    <property type="term" value="F:glycerate kinase activity"/>
    <property type="evidence" value="ECO:0007669"/>
    <property type="project" value="UniProtKB-UniRule"/>
</dbReference>
<dbReference type="NCBIfam" id="TIGR00045">
    <property type="entry name" value="glycerate kinase"/>
    <property type="match status" value="1"/>
</dbReference>
<dbReference type="Gene3D" id="3.90.1510.10">
    <property type="entry name" value="Glycerate kinase, domain 2"/>
    <property type="match status" value="1"/>
</dbReference>
<reference evidence="5 6" key="1">
    <citation type="submission" date="2015-08" db="EMBL/GenBank/DDBJ databases">
        <title>Enterococcus genome sequence.</title>
        <authorList>
            <person name="Acedo J.Z."/>
            <person name="Vederas J.C."/>
        </authorList>
    </citation>
    <scope>NUCLEOTIDE SEQUENCE [LARGE SCALE GENOMIC DNA]</scope>
    <source>
        <strain evidence="5 6">49</strain>
    </source>
</reference>
<dbReference type="Gene3D" id="3.40.50.10350">
    <property type="entry name" value="Glycerate kinase, domain 1"/>
    <property type="match status" value="1"/>
</dbReference>
<dbReference type="InterPro" id="IPR004381">
    <property type="entry name" value="Glycerate_kinase"/>
</dbReference>
<evidence type="ECO:0000256" key="3">
    <source>
        <dbReference type="ARBA" id="ARBA00022777"/>
    </source>
</evidence>
<dbReference type="Proteomes" id="UP000216797">
    <property type="component" value="Unassembled WGS sequence"/>
</dbReference>
<dbReference type="Pfam" id="PF02595">
    <property type="entry name" value="Gly_kinase"/>
    <property type="match status" value="1"/>
</dbReference>
<comment type="caution">
    <text evidence="5">The sequence shown here is derived from an EMBL/GenBank/DDBJ whole genome shotgun (WGS) entry which is preliminary data.</text>
</comment>
<comment type="similarity">
    <text evidence="1 4">Belongs to the glycerate kinase type-1 family.</text>
</comment>
<evidence type="ECO:0000256" key="1">
    <source>
        <dbReference type="ARBA" id="ARBA00006284"/>
    </source>
</evidence>
<evidence type="ECO:0000256" key="2">
    <source>
        <dbReference type="ARBA" id="ARBA00022679"/>
    </source>
</evidence>
<keyword evidence="2 4" id="KW-0808">Transferase</keyword>
<dbReference type="PANTHER" id="PTHR21599:SF0">
    <property type="entry name" value="GLYCERATE KINASE"/>
    <property type="match status" value="1"/>
</dbReference>
<dbReference type="InterPro" id="IPR018197">
    <property type="entry name" value="Glycerate_kinase_RE-like"/>
</dbReference>
<evidence type="ECO:0000313" key="5">
    <source>
        <dbReference type="EMBL" id="PAB00117.1"/>
    </source>
</evidence>
<name>A0A267HPH0_9ENTE</name>
<dbReference type="RefSeq" id="WP_095007076.1">
    <property type="nucleotide sequence ID" value="NZ_LHUG01000012.1"/>
</dbReference>
<keyword evidence="3 4" id="KW-0418">Kinase</keyword>
<accession>A0A267HPH0</accession>
<keyword evidence="6" id="KW-1185">Reference proteome</keyword>
<dbReference type="SUPFAM" id="SSF110738">
    <property type="entry name" value="Glycerate kinase I"/>
    <property type="match status" value="1"/>
</dbReference>
<gene>
    <name evidence="5" type="ORF">AKL21_11215</name>
</gene>
<evidence type="ECO:0000313" key="6">
    <source>
        <dbReference type="Proteomes" id="UP000216797"/>
    </source>
</evidence>